<dbReference type="GeneID" id="8623932"/>
<feature type="region of interest" description="Disordered" evidence="1">
    <location>
        <begin position="271"/>
        <end position="343"/>
    </location>
</feature>
<dbReference type="RefSeq" id="XP_639246.1">
    <property type="nucleotide sequence ID" value="XM_634154.1"/>
</dbReference>
<dbReference type="PANTHER" id="PTHR31142">
    <property type="entry name" value="TOBAMOVIRUS MULTIPLICATION PROTEIN 1-LIKE ISOFORM X1"/>
    <property type="match status" value="1"/>
</dbReference>
<feature type="transmembrane region" description="Helical" evidence="2">
    <location>
        <begin position="247"/>
        <end position="265"/>
    </location>
</feature>
<keyword evidence="4" id="KW-1185">Reference proteome</keyword>
<dbReference type="eggNOG" id="ENOG502R8DH">
    <property type="taxonomic scope" value="Eukaryota"/>
</dbReference>
<organism evidence="3 4">
    <name type="scientific">Dictyostelium discoideum</name>
    <name type="common">Social amoeba</name>
    <dbReference type="NCBI Taxonomy" id="44689"/>
    <lineage>
        <taxon>Eukaryota</taxon>
        <taxon>Amoebozoa</taxon>
        <taxon>Evosea</taxon>
        <taxon>Eumycetozoa</taxon>
        <taxon>Dictyostelia</taxon>
        <taxon>Dictyosteliales</taxon>
        <taxon>Dictyosteliaceae</taxon>
        <taxon>Dictyostelium</taxon>
    </lineage>
</organism>
<dbReference type="PaxDb" id="44689-DDB0185369"/>
<keyword evidence="2" id="KW-0812">Transmembrane</keyword>
<dbReference type="Proteomes" id="UP000002195">
    <property type="component" value="Unassembled WGS sequence"/>
</dbReference>
<proteinExistence type="predicted"/>
<feature type="transmembrane region" description="Helical" evidence="2">
    <location>
        <begin position="98"/>
        <end position="122"/>
    </location>
</feature>
<accession>Q54RJ0</accession>
<protein>
    <recommendedName>
        <fullName evidence="5">THH1/TOM1/TOM3 domain-containing protein</fullName>
    </recommendedName>
</protein>
<reference evidence="3 4" key="1">
    <citation type="journal article" date="2005" name="Nature">
        <title>The genome of the social amoeba Dictyostelium discoideum.</title>
        <authorList>
            <consortium name="The Dictyostelium discoideum Sequencing Consortium"/>
            <person name="Eichinger L."/>
            <person name="Pachebat J.A."/>
            <person name="Glockner G."/>
            <person name="Rajandream M.A."/>
            <person name="Sucgang R."/>
            <person name="Berriman M."/>
            <person name="Song J."/>
            <person name="Olsen R."/>
            <person name="Szafranski K."/>
            <person name="Xu Q."/>
            <person name="Tunggal B."/>
            <person name="Kummerfeld S."/>
            <person name="Madera M."/>
            <person name="Konfortov B.A."/>
            <person name="Rivero F."/>
            <person name="Bankier A.T."/>
            <person name="Lehmann R."/>
            <person name="Hamlin N."/>
            <person name="Davies R."/>
            <person name="Gaudet P."/>
            <person name="Fey P."/>
            <person name="Pilcher K."/>
            <person name="Chen G."/>
            <person name="Saunders D."/>
            <person name="Sodergren E."/>
            <person name="Davis P."/>
            <person name="Kerhornou A."/>
            <person name="Nie X."/>
            <person name="Hall N."/>
            <person name="Anjard C."/>
            <person name="Hemphill L."/>
            <person name="Bason N."/>
            <person name="Farbrother P."/>
            <person name="Desany B."/>
            <person name="Just E."/>
            <person name="Morio T."/>
            <person name="Rost R."/>
            <person name="Churcher C."/>
            <person name="Cooper J."/>
            <person name="Haydock S."/>
            <person name="van Driessche N."/>
            <person name="Cronin A."/>
            <person name="Goodhead I."/>
            <person name="Muzny D."/>
            <person name="Mourier T."/>
            <person name="Pain A."/>
            <person name="Lu M."/>
            <person name="Harper D."/>
            <person name="Lindsay R."/>
            <person name="Hauser H."/>
            <person name="James K."/>
            <person name="Quiles M."/>
            <person name="Madan Babu M."/>
            <person name="Saito T."/>
            <person name="Buchrieser C."/>
            <person name="Wardroper A."/>
            <person name="Felder M."/>
            <person name="Thangavelu M."/>
            <person name="Johnson D."/>
            <person name="Knights A."/>
            <person name="Loulseged H."/>
            <person name="Mungall K."/>
            <person name="Oliver K."/>
            <person name="Price C."/>
            <person name="Quail M.A."/>
            <person name="Urushihara H."/>
            <person name="Hernandez J."/>
            <person name="Rabbinowitsch E."/>
            <person name="Steffen D."/>
            <person name="Sanders M."/>
            <person name="Ma J."/>
            <person name="Kohara Y."/>
            <person name="Sharp S."/>
            <person name="Simmonds M."/>
            <person name="Spiegler S."/>
            <person name="Tivey A."/>
            <person name="Sugano S."/>
            <person name="White B."/>
            <person name="Walker D."/>
            <person name="Woodward J."/>
            <person name="Winckler T."/>
            <person name="Tanaka Y."/>
            <person name="Shaulsky G."/>
            <person name="Schleicher M."/>
            <person name="Weinstock G."/>
            <person name="Rosenthal A."/>
            <person name="Cox E.C."/>
            <person name="Chisholm R.L."/>
            <person name="Gibbs R."/>
            <person name="Loomis W.F."/>
            <person name="Platzer M."/>
            <person name="Kay R.R."/>
            <person name="Williams J."/>
            <person name="Dear P.H."/>
            <person name="Noegel A.A."/>
            <person name="Barrell B."/>
            <person name="Kuspa A."/>
        </authorList>
    </citation>
    <scope>NUCLEOTIDE SEQUENCE [LARGE SCALE GENOMIC DNA]</scope>
    <source>
        <strain evidence="3 4">AX4</strain>
    </source>
</reference>
<dbReference type="InParanoid" id="Q54RJ0"/>
<keyword evidence="2" id="KW-1133">Transmembrane helix</keyword>
<comment type="caution">
    <text evidence="3">The sequence shown here is derived from an EMBL/GenBank/DDBJ whole genome shotgun (WGS) entry which is preliminary data.</text>
</comment>
<feature type="transmembrane region" description="Helical" evidence="2">
    <location>
        <begin position="134"/>
        <end position="153"/>
    </location>
</feature>
<feature type="transmembrane region" description="Helical" evidence="2">
    <location>
        <begin position="165"/>
        <end position="188"/>
    </location>
</feature>
<keyword evidence="2" id="KW-0472">Membrane</keyword>
<dbReference type="InterPro" id="IPR040226">
    <property type="entry name" value="THH1/TOM1/TOM3"/>
</dbReference>
<dbReference type="AlphaFoldDB" id="Q54RJ0"/>
<evidence type="ECO:0000256" key="1">
    <source>
        <dbReference type="SAM" id="MobiDB-lite"/>
    </source>
</evidence>
<evidence type="ECO:0000313" key="4">
    <source>
        <dbReference type="Proteomes" id="UP000002195"/>
    </source>
</evidence>
<dbReference type="VEuPathDB" id="AmoebaDB:DDB_G0283117"/>
<dbReference type="PANTHER" id="PTHR31142:SF35">
    <property type="entry name" value="THH1_TOM1_TOM3 DOMAIN-CONTAINING PROTEIN"/>
    <property type="match status" value="1"/>
</dbReference>
<evidence type="ECO:0000313" key="3">
    <source>
        <dbReference type="EMBL" id="EAL65888.1"/>
    </source>
</evidence>
<dbReference type="dictyBase" id="DDB_G0283117"/>
<dbReference type="OMA" id="LFSWIEV"/>
<feature type="compositionally biased region" description="Basic and acidic residues" evidence="1">
    <location>
        <begin position="276"/>
        <end position="294"/>
    </location>
</feature>
<sequence>MFEVISLIYFGDGTGLSKSIQLVFQTLFSIWHSMLFLVCFHLVRNKKSYTNLGYTVFIIILVHSFAKIVSNIIFIVCLENATNLSVTIFDFAEMISMITYYCMYDIVLFSWIEVIHLVHNLGHGQHIIKRWRNLFCIFTAVFILVIFIVSACYTKSDMDVAEDVFGYGLISISAFSFCLSIAFLVYWIRLHRMIMSIPNNLHTNRVRFLGKFGVLSFIFIVCLDVKIAHYIINLDKPFQSSIWDLYALNYLPEAIAVTSALMFFMGSKSPTNNGRDQTETERNNIKRRKERESLLENSIGAGFDNPINNNNSNNNNNNNNLNSFSSNTDTTYSSNDRSFSLNI</sequence>
<dbReference type="EMBL" id="AAFI02000050">
    <property type="protein sequence ID" value="EAL65888.1"/>
    <property type="molecule type" value="Genomic_DNA"/>
</dbReference>
<feature type="transmembrane region" description="Helical" evidence="2">
    <location>
        <begin position="55"/>
        <end position="78"/>
    </location>
</feature>
<feature type="transmembrane region" description="Helical" evidence="2">
    <location>
        <begin position="20"/>
        <end position="43"/>
    </location>
</feature>
<feature type="transmembrane region" description="Helical" evidence="2">
    <location>
        <begin position="208"/>
        <end position="232"/>
    </location>
</feature>
<gene>
    <name evidence="3" type="ORF">DDB_G0283117</name>
</gene>
<name>Q54RJ0_DICDI</name>
<evidence type="ECO:0000256" key="2">
    <source>
        <dbReference type="SAM" id="Phobius"/>
    </source>
</evidence>
<dbReference type="KEGG" id="ddi:DDB_G0283117"/>
<evidence type="ECO:0008006" key="5">
    <source>
        <dbReference type="Google" id="ProtNLM"/>
    </source>
</evidence>
<feature type="compositionally biased region" description="Low complexity" evidence="1">
    <location>
        <begin position="308"/>
        <end position="343"/>
    </location>
</feature>
<dbReference type="HOGENOM" id="CLU_809939_0_0_1"/>